<accession>Q8KIC8</accession>
<reference evidence="11" key="1">
    <citation type="journal article" date="2002" name="Chem. Biol.">
        <title>The biosynthetic gene cluster for the antitumor rebeccamycin: characterization and generation of indolocarbazole derivatives.</title>
        <authorList>
            <person name="Sanchez C."/>
            <person name="Butovich I.A."/>
            <person name="Brana A.F."/>
            <person name="Rohr J."/>
            <person name="Mendez C."/>
            <person name="Salas J.A."/>
        </authorList>
    </citation>
    <scope>NUCLEOTIDE SEQUENCE</scope>
    <source>
        <strain evidence="11">ATCC 39243</strain>
    </source>
</reference>
<dbReference type="GO" id="GO:0016705">
    <property type="term" value="F:oxidoreductase activity, acting on paired donors, with incorporation or reduction of molecular oxygen"/>
    <property type="evidence" value="ECO:0007669"/>
    <property type="project" value="InterPro"/>
</dbReference>
<dbReference type="InterPro" id="IPR001128">
    <property type="entry name" value="Cyt_P450"/>
</dbReference>
<keyword evidence="4 7" id="KW-0560">Oxidoreductase</keyword>
<reference evidence="10" key="5">
    <citation type="journal article" date="2003" name="J. Antibiot.">
        <title>pTOYAMAcos, pTYM18, and pTYM19, actinomycete-Escherichia coli integrating vectors for heterologous gene expression.</title>
        <authorList>
            <person name="Onaka H."/>
            <person name="Taniguchi S."/>
            <person name="Igarashi Y."/>
            <person name="Furumai T."/>
        </authorList>
    </citation>
    <scope>NUCLEOTIDE SEQUENCE</scope>
</reference>
<reference evidence="10" key="7">
    <citation type="journal article" date="2006" name="Nihon Hosenkin Gakkaishi">
        <title>Biosynthesis of heterocyclic antibiotics in actinomycetes and an approach to synthesize the natural compounds.</title>
        <authorList>
            <person name="Onaka H."/>
        </authorList>
    </citation>
    <scope>NUCLEOTIDE SEQUENCE</scope>
</reference>
<dbReference type="GO" id="GO:0020037">
    <property type="term" value="F:heme binding"/>
    <property type="evidence" value="ECO:0007669"/>
    <property type="project" value="InterPro"/>
</dbReference>
<name>Q8KIC8_LENAE</name>
<reference evidence="8" key="3">
    <citation type="submission" date="2002-08" db="EMBL/GenBank/DDBJ databases">
        <title>The Biosynthesis of Indolocarbazoles in a Heterologous E. coli Host.</title>
        <authorList>
            <person name="Hyun C.-G."/>
            <person name="Bililign T."/>
            <person name="Liao J."/>
            <person name="Thorson J.S."/>
        </authorList>
    </citation>
    <scope>NUCLEOTIDE SEQUENCE</scope>
</reference>
<dbReference type="FunFam" id="1.10.630.10:FF:000018">
    <property type="entry name" value="Cytochrome P450 monooxygenase"/>
    <property type="match status" value="1"/>
</dbReference>
<dbReference type="Gene3D" id="1.10.630.10">
    <property type="entry name" value="Cytochrome P450"/>
    <property type="match status" value="1"/>
</dbReference>
<gene>
    <name evidence="8" type="primary">rbmE</name>
    <name evidence="9" type="synonym">rebP</name>
</gene>
<reference evidence="9" key="6">
    <citation type="journal article" date="2005" name="J. Bacteriol.">
        <title>Molecular analysis of the rebeccamycin L-amino acid oxidase from Lechevalieria aerocolonigenes ATCC 39243.</title>
        <authorList>
            <person name="Nishizawa T."/>
            <person name="Aldrich C.C."/>
            <person name="Sherman D.H."/>
        </authorList>
    </citation>
    <scope>NUCLEOTIDE SEQUENCE</scope>
</reference>
<comment type="similarity">
    <text evidence="1 7">Belongs to the cytochrome P450 family.</text>
</comment>
<dbReference type="CDD" id="cd20625">
    <property type="entry name" value="CYP164-like"/>
    <property type="match status" value="1"/>
</dbReference>
<protein>
    <submittedName>
        <fullName evidence="10">Cytochrome P-450 RebP</fullName>
    </submittedName>
    <submittedName>
        <fullName evidence="8">Cytochrome P450 enzyme</fullName>
    </submittedName>
    <submittedName>
        <fullName evidence="11">Putative P450 protein</fullName>
    </submittedName>
    <submittedName>
        <fullName evidence="9">Putative cytochrome P450</fullName>
    </submittedName>
</protein>
<evidence type="ECO:0000313" key="9">
    <source>
        <dbReference type="EMBL" id="BAC10677.1"/>
    </source>
</evidence>
<dbReference type="InterPro" id="IPR002397">
    <property type="entry name" value="Cyt_P450_B"/>
</dbReference>
<sequence length="397" mass="43092">MKPFDLKAFTGADLADPYPVYREYLTGDPVHHNGEAWYVFGYDGVAHVLTSRDYGRRGPGGRATPIPPSHDTLSRIVENWLVFLDPPRHTALRSLLAKEFSPAVVTGLRERVRKIAGELLAGLGDAGEIDLVEDFAAPLPILVISELLGVPARLRSWFRRCAVDLQEASTARATRNPGALARADGAASELVEFFGGELGTRKPDDEDLVALLVNAQRRGEALTDEEIVSTCVHLLTAGHETTTNLISKSVLALLANPAAAAEPLAGLDVTPQVVEELNRFDTPVQMVTRWAHQDTALGGKPIRRGDKVVLVLGSANRDPAAFAEPDRLDLRRDSRRHCGFGLGIHYCLGAALARTEAEIGLSVLFTNFPGLRLGGEPVRYADDLVFHGPARLPMLTR</sequence>
<evidence type="ECO:0000256" key="6">
    <source>
        <dbReference type="ARBA" id="ARBA00023033"/>
    </source>
</evidence>
<dbReference type="PROSITE" id="PS00086">
    <property type="entry name" value="CYTOCHROME_P450"/>
    <property type="match status" value="1"/>
</dbReference>
<dbReference type="Pfam" id="PF00067">
    <property type="entry name" value="p450"/>
    <property type="match status" value="2"/>
</dbReference>
<organism evidence="8">
    <name type="scientific">Lentzea aerocolonigenes</name>
    <name type="common">Lechevalieria aerocolonigenes</name>
    <name type="synonym">Saccharothrix aerocolonigenes</name>
    <dbReference type="NCBI Taxonomy" id="68170"/>
    <lineage>
        <taxon>Bacteria</taxon>
        <taxon>Bacillati</taxon>
        <taxon>Actinomycetota</taxon>
        <taxon>Actinomycetes</taxon>
        <taxon>Pseudonocardiales</taxon>
        <taxon>Pseudonocardiaceae</taxon>
        <taxon>Lentzea</taxon>
    </lineage>
</organism>
<evidence type="ECO:0000256" key="1">
    <source>
        <dbReference type="ARBA" id="ARBA00010617"/>
    </source>
</evidence>
<dbReference type="PANTHER" id="PTHR46696:SF1">
    <property type="entry name" value="CYTOCHROME P450 YJIB-RELATED"/>
    <property type="match status" value="1"/>
</dbReference>
<evidence type="ECO:0000313" key="10">
    <source>
        <dbReference type="EMBL" id="BAC15753.1"/>
    </source>
</evidence>
<keyword evidence="5 7" id="KW-0408">Iron</keyword>
<evidence type="ECO:0000256" key="2">
    <source>
        <dbReference type="ARBA" id="ARBA00022617"/>
    </source>
</evidence>
<dbReference type="EMBL" id="AJ414559">
    <property type="protein sequence ID" value="CAC93717.1"/>
    <property type="molecule type" value="Genomic_DNA"/>
</dbReference>
<dbReference type="EMBL" id="AB071405">
    <property type="protein sequence ID" value="BAC15753.1"/>
    <property type="molecule type" value="Genomic_DNA"/>
</dbReference>
<dbReference type="PANTHER" id="PTHR46696">
    <property type="entry name" value="P450, PUTATIVE (EUROFUNG)-RELATED"/>
    <property type="match status" value="1"/>
</dbReference>
<evidence type="ECO:0000256" key="5">
    <source>
        <dbReference type="ARBA" id="ARBA00023004"/>
    </source>
</evidence>
<proteinExistence type="inferred from homology"/>
<reference evidence="10" key="2">
    <citation type="journal article" date="2002" name="J. Antibiot.">
        <title>Cloning of the staurosporine biosynthetic gene cluster from Streptomyces sp. TP-A0274 and its heterologous expression in Streptomyces lividans.</title>
        <authorList>
            <person name="Onaka H."/>
            <person name="Taniguchi S."/>
            <person name="Igarashi Y."/>
            <person name="Furumai T."/>
        </authorList>
    </citation>
    <scope>NUCLEOTIDE SEQUENCE</scope>
</reference>
<dbReference type="InterPro" id="IPR017972">
    <property type="entry name" value="Cyt_P450_CS"/>
</dbReference>
<evidence type="ECO:0000256" key="4">
    <source>
        <dbReference type="ARBA" id="ARBA00023002"/>
    </source>
</evidence>
<dbReference type="EMBL" id="AB090952">
    <property type="protein sequence ID" value="BAC10677.1"/>
    <property type="molecule type" value="Genomic_DNA"/>
</dbReference>
<dbReference type="InterPro" id="IPR036396">
    <property type="entry name" value="Cyt_P450_sf"/>
</dbReference>
<dbReference type="SMR" id="Q8KIC8"/>
<dbReference type="GO" id="GO:0004497">
    <property type="term" value="F:monooxygenase activity"/>
    <property type="evidence" value="ECO:0007669"/>
    <property type="project" value="UniProtKB-KW"/>
</dbReference>
<dbReference type="EMBL" id="AF534707">
    <property type="protein sequence ID" value="AAN01211.1"/>
    <property type="molecule type" value="Genomic_DNA"/>
</dbReference>
<evidence type="ECO:0000256" key="3">
    <source>
        <dbReference type="ARBA" id="ARBA00022723"/>
    </source>
</evidence>
<reference evidence="10" key="4">
    <citation type="journal article" date="2003" name="Biosci. Biotechnol. Biochem.">
        <title>Characterization of the biosynthetic gene cluster of rebeccamycin from Lechevalieria aerocolonigenes ATCC 39243.</title>
        <authorList>
            <person name="Onaka H."/>
            <person name="Taniguchi S."/>
            <person name="Igarashi Y."/>
            <person name="Furumai T."/>
        </authorList>
    </citation>
    <scope>NUCLEOTIDE SEQUENCE</scope>
</reference>
<reference evidence="10" key="8">
    <citation type="journal article" date="2006" name="Tetrahedron Lett.">
        <title>Direct formation of chromopyrrolic acid from indole-3-pyruvic acid by StaD, a novel hemoprotein in indolocarbazole biosynthesis.</title>
        <authorList>
            <person name="Asamizu S."/>
            <person name="Kato Y."/>
            <person name="Igarashi Y."/>
            <person name="Furumai T."/>
            <person name="Onaka H."/>
        </authorList>
    </citation>
    <scope>NUCLEOTIDE SEQUENCE</scope>
</reference>
<dbReference type="GO" id="GO:0005506">
    <property type="term" value="F:iron ion binding"/>
    <property type="evidence" value="ECO:0007669"/>
    <property type="project" value="InterPro"/>
</dbReference>
<evidence type="ECO:0000313" key="8">
    <source>
        <dbReference type="EMBL" id="AAN01211.1"/>
    </source>
</evidence>
<keyword evidence="3 7" id="KW-0479">Metal-binding</keyword>
<keyword evidence="6 7" id="KW-0503">Monooxygenase</keyword>
<keyword evidence="2 7" id="KW-0349">Heme</keyword>
<evidence type="ECO:0000313" key="11">
    <source>
        <dbReference type="EMBL" id="CAC93717.1"/>
    </source>
</evidence>
<evidence type="ECO:0000256" key="7">
    <source>
        <dbReference type="RuleBase" id="RU000461"/>
    </source>
</evidence>
<dbReference type="SUPFAM" id="SSF48264">
    <property type="entry name" value="Cytochrome P450"/>
    <property type="match status" value="1"/>
</dbReference>
<dbReference type="AlphaFoldDB" id="Q8KIC8"/>
<dbReference type="KEGG" id="ag:BAC10677"/>
<dbReference type="BioCyc" id="MetaCyc:MONOMER-15089"/>
<dbReference type="PRINTS" id="PR00359">
    <property type="entry name" value="BP450"/>
</dbReference>